<evidence type="ECO:0000256" key="1">
    <source>
        <dbReference type="SAM" id="MobiDB-lite"/>
    </source>
</evidence>
<accession>A0A9W8QZP8</accession>
<evidence type="ECO:0000313" key="3">
    <source>
        <dbReference type="Proteomes" id="UP001152087"/>
    </source>
</evidence>
<protein>
    <submittedName>
        <fullName evidence="2">Uncharacterized protein</fullName>
    </submittedName>
</protein>
<dbReference type="AlphaFoldDB" id="A0A9W8QZP8"/>
<evidence type="ECO:0000313" key="2">
    <source>
        <dbReference type="EMBL" id="KAJ4180697.1"/>
    </source>
</evidence>
<comment type="caution">
    <text evidence="2">The sequence shown here is derived from an EMBL/GenBank/DDBJ whole genome shotgun (WGS) entry which is preliminary data.</text>
</comment>
<feature type="region of interest" description="Disordered" evidence="1">
    <location>
        <begin position="67"/>
        <end position="143"/>
    </location>
</feature>
<reference evidence="2" key="1">
    <citation type="submission" date="2022-09" db="EMBL/GenBank/DDBJ databases">
        <title>Fusarium specimens isolated from Avocado Roots.</title>
        <authorList>
            <person name="Stajich J."/>
            <person name="Roper C."/>
            <person name="Heimlech-Rivalta G."/>
        </authorList>
    </citation>
    <scope>NUCLEOTIDE SEQUENCE</scope>
    <source>
        <strain evidence="2">A02</strain>
    </source>
</reference>
<gene>
    <name evidence="2" type="ORF">NW755_011592</name>
</gene>
<feature type="compositionally biased region" description="Acidic residues" evidence="1">
    <location>
        <begin position="89"/>
        <end position="120"/>
    </location>
</feature>
<sequence>MVNLILGTREANWAAGLFLDKKQELEADGSHARMHRWVMHQCRLMQRDKLWGDYDCDEDDLLGWYEDEYNESSPSETDGDEHHFSDGSGPEDWETTSEGDDDDEEEAEEEEENDNDDNNGNDERDWSDGENSITFHDARESLE</sequence>
<keyword evidence="3" id="KW-1185">Reference proteome</keyword>
<organism evidence="2 3">
    <name type="scientific">Fusarium falciforme</name>
    <dbReference type="NCBI Taxonomy" id="195108"/>
    <lineage>
        <taxon>Eukaryota</taxon>
        <taxon>Fungi</taxon>
        <taxon>Dikarya</taxon>
        <taxon>Ascomycota</taxon>
        <taxon>Pezizomycotina</taxon>
        <taxon>Sordariomycetes</taxon>
        <taxon>Hypocreomycetidae</taxon>
        <taxon>Hypocreales</taxon>
        <taxon>Nectriaceae</taxon>
        <taxon>Fusarium</taxon>
        <taxon>Fusarium solani species complex</taxon>
    </lineage>
</organism>
<proteinExistence type="predicted"/>
<dbReference type="OrthoDB" id="5245322at2759"/>
<name>A0A9W8QZP8_9HYPO</name>
<dbReference type="EMBL" id="JAOQAV010000046">
    <property type="protein sequence ID" value="KAJ4180697.1"/>
    <property type="molecule type" value="Genomic_DNA"/>
</dbReference>
<dbReference type="Proteomes" id="UP001152087">
    <property type="component" value="Unassembled WGS sequence"/>
</dbReference>